<keyword evidence="4" id="KW-1185">Reference proteome</keyword>
<dbReference type="PANTHER" id="PTHR37309:SF1">
    <property type="entry name" value="SLR0284 PROTEIN"/>
    <property type="match status" value="1"/>
</dbReference>
<reference evidence="2 5" key="1">
    <citation type="submission" date="2017-05" db="EMBL/GenBank/DDBJ databases">
        <title>Complete and WGS of Bordetella genogroups.</title>
        <authorList>
            <person name="Spilker T."/>
            <person name="LiPuma J."/>
        </authorList>
    </citation>
    <scope>NUCLEOTIDE SEQUENCE [LARGE SCALE GENOMIC DNA]</scope>
    <source>
        <strain evidence="2 5">AU17610</strain>
    </source>
</reference>
<gene>
    <name evidence="3" type="ORF">CAL27_01590</name>
    <name evidence="2" type="ORF">CEG14_24560</name>
</gene>
<dbReference type="Proteomes" id="UP000216354">
    <property type="component" value="Unassembled WGS sequence"/>
</dbReference>
<dbReference type="AlphaFoldDB" id="A0A261RT62"/>
<evidence type="ECO:0008006" key="6">
    <source>
        <dbReference type="Google" id="ProtNLM"/>
    </source>
</evidence>
<evidence type="ECO:0000313" key="2">
    <source>
        <dbReference type="EMBL" id="OZI28091.1"/>
    </source>
</evidence>
<protein>
    <recommendedName>
        <fullName evidence="6">Phage holin family protein</fullName>
    </recommendedName>
</protein>
<dbReference type="Pfam" id="PF04020">
    <property type="entry name" value="Phage_holin_4_2"/>
    <property type="match status" value="1"/>
</dbReference>
<dbReference type="Proteomes" id="UP000217005">
    <property type="component" value="Unassembled WGS sequence"/>
</dbReference>
<dbReference type="EMBL" id="NEVR01000001">
    <property type="protein sequence ID" value="OZI68188.1"/>
    <property type="molecule type" value="Genomic_DNA"/>
</dbReference>
<sequence>MALILVWILNAVALLAVAYLLPGIQLASFGSALIAALVLGLLNMLVKPVLVLLTLPITIVTLGLFLIVLNALLFWFAGSVLRGFQVNGFWWAVGGAILYSIISGLLTKLIP</sequence>
<dbReference type="InterPro" id="IPR007165">
    <property type="entry name" value="Phage_holin_4_2"/>
</dbReference>
<dbReference type="RefSeq" id="WP_094829045.1">
    <property type="nucleotide sequence ID" value="NZ_NEVL01000007.1"/>
</dbReference>
<keyword evidence="1" id="KW-0472">Membrane</keyword>
<name>A0A261RT62_9BORD</name>
<evidence type="ECO:0000313" key="5">
    <source>
        <dbReference type="Proteomes" id="UP000217005"/>
    </source>
</evidence>
<organism evidence="2 5">
    <name type="scientific">Bordetella genomosp. 1</name>
    <dbReference type="NCBI Taxonomy" id="1395607"/>
    <lineage>
        <taxon>Bacteria</taxon>
        <taxon>Pseudomonadati</taxon>
        <taxon>Pseudomonadota</taxon>
        <taxon>Betaproteobacteria</taxon>
        <taxon>Burkholderiales</taxon>
        <taxon>Alcaligenaceae</taxon>
        <taxon>Bordetella</taxon>
    </lineage>
</organism>
<feature type="transmembrane region" description="Helical" evidence="1">
    <location>
        <begin position="89"/>
        <end position="110"/>
    </location>
</feature>
<dbReference type="OrthoDB" id="9797048at2"/>
<feature type="transmembrane region" description="Helical" evidence="1">
    <location>
        <begin position="28"/>
        <end position="46"/>
    </location>
</feature>
<feature type="transmembrane region" description="Helical" evidence="1">
    <location>
        <begin position="53"/>
        <end position="77"/>
    </location>
</feature>
<reference evidence="3 4" key="2">
    <citation type="submission" date="2017-05" db="EMBL/GenBank/DDBJ databases">
        <title>Complete and WGS of Bordetella genogroups.</title>
        <authorList>
            <person name="Spilker T."/>
            <person name="Lipuma J."/>
        </authorList>
    </citation>
    <scope>NUCLEOTIDE SEQUENCE [LARGE SCALE GENOMIC DNA]</scope>
    <source>
        <strain evidence="3 4">AU9795</strain>
    </source>
</reference>
<dbReference type="PANTHER" id="PTHR37309">
    <property type="entry name" value="SLR0284 PROTEIN"/>
    <property type="match status" value="1"/>
</dbReference>
<evidence type="ECO:0000313" key="4">
    <source>
        <dbReference type="Proteomes" id="UP000216354"/>
    </source>
</evidence>
<accession>A0A261RT62</accession>
<dbReference type="EMBL" id="NEVL01000007">
    <property type="protein sequence ID" value="OZI28091.1"/>
    <property type="molecule type" value="Genomic_DNA"/>
</dbReference>
<evidence type="ECO:0000256" key="1">
    <source>
        <dbReference type="SAM" id="Phobius"/>
    </source>
</evidence>
<proteinExistence type="predicted"/>
<evidence type="ECO:0000313" key="3">
    <source>
        <dbReference type="EMBL" id="OZI68188.1"/>
    </source>
</evidence>
<keyword evidence="1" id="KW-0812">Transmembrane</keyword>
<comment type="caution">
    <text evidence="2">The sequence shown here is derived from an EMBL/GenBank/DDBJ whole genome shotgun (WGS) entry which is preliminary data.</text>
</comment>
<keyword evidence="1" id="KW-1133">Transmembrane helix</keyword>